<dbReference type="InterPro" id="IPR013078">
    <property type="entry name" value="His_Pase_superF_clade-1"/>
</dbReference>
<dbReference type="InterPro" id="IPR051021">
    <property type="entry name" value="Mito_Ser/Thr_phosphatase"/>
</dbReference>
<dbReference type="Gene3D" id="3.40.50.1240">
    <property type="entry name" value="Phosphoglycerate mutase-like"/>
    <property type="match status" value="1"/>
</dbReference>
<keyword evidence="1" id="KW-0378">Hydrolase</keyword>
<dbReference type="GO" id="GO:0016787">
    <property type="term" value="F:hydrolase activity"/>
    <property type="evidence" value="ECO:0007669"/>
    <property type="project" value="UniProtKB-KW"/>
</dbReference>
<dbReference type="SUPFAM" id="SSF53254">
    <property type="entry name" value="Phosphoglycerate mutase-like"/>
    <property type="match status" value="1"/>
</dbReference>
<evidence type="ECO:0000313" key="3">
    <source>
        <dbReference type="EMBL" id="TGL65604.1"/>
    </source>
</evidence>
<dbReference type="Pfam" id="PF00300">
    <property type="entry name" value="His_Phos_1"/>
    <property type="match status" value="1"/>
</dbReference>
<evidence type="ECO:0000256" key="1">
    <source>
        <dbReference type="ARBA" id="ARBA00022801"/>
    </source>
</evidence>
<dbReference type="PANTHER" id="PTHR20935">
    <property type="entry name" value="PHOSPHOGLYCERATE MUTASE-RELATED"/>
    <property type="match status" value="1"/>
</dbReference>
<dbReference type="CDD" id="cd07040">
    <property type="entry name" value="HP"/>
    <property type="match status" value="1"/>
</dbReference>
<dbReference type="InterPro" id="IPR029033">
    <property type="entry name" value="His_PPase_superfam"/>
</dbReference>
<dbReference type="EMBL" id="RQGH01000026">
    <property type="protein sequence ID" value="TGL65604.1"/>
    <property type="molecule type" value="Genomic_DNA"/>
</dbReference>
<dbReference type="RefSeq" id="WP_135643617.1">
    <property type="nucleotide sequence ID" value="NZ_RQGH01000026.1"/>
</dbReference>
<reference evidence="3" key="1">
    <citation type="journal article" date="2019" name="PLoS Negl. Trop. Dis.">
        <title>Revisiting the worldwide diversity of Leptospira species in the environment.</title>
        <authorList>
            <person name="Vincent A.T."/>
            <person name="Schiettekatte O."/>
            <person name="Bourhy P."/>
            <person name="Veyrier F.J."/>
            <person name="Picardeau M."/>
        </authorList>
    </citation>
    <scope>NUCLEOTIDE SEQUENCE [LARGE SCALE GENOMIC DNA]</scope>
    <source>
        <strain evidence="3">201702451</strain>
    </source>
</reference>
<evidence type="ECO:0000313" key="4">
    <source>
        <dbReference type="Proteomes" id="UP000297567"/>
    </source>
</evidence>
<accession>A0A4Z0ZSD2</accession>
<gene>
    <name evidence="3" type="ORF">EHQ62_13670</name>
</gene>
<organism evidence="3 4">
    <name type="scientific">Leptospira jelokensis</name>
    <dbReference type="NCBI Taxonomy" id="2484931"/>
    <lineage>
        <taxon>Bacteria</taxon>
        <taxon>Pseudomonadati</taxon>
        <taxon>Spirochaetota</taxon>
        <taxon>Spirochaetia</taxon>
        <taxon>Leptospirales</taxon>
        <taxon>Leptospiraceae</taxon>
        <taxon>Leptospira</taxon>
    </lineage>
</organism>
<feature type="binding site" evidence="2">
    <location>
        <position position="54"/>
    </location>
    <ligand>
        <name>substrate</name>
    </ligand>
</feature>
<comment type="caution">
    <text evidence="3">The sequence shown here is derived from an EMBL/GenBank/DDBJ whole genome shotgun (WGS) entry which is preliminary data.</text>
</comment>
<evidence type="ECO:0000256" key="2">
    <source>
        <dbReference type="PIRSR" id="PIRSR613078-2"/>
    </source>
</evidence>
<name>A0A4Z0ZSD2_9LEPT</name>
<proteinExistence type="predicted"/>
<protein>
    <submittedName>
        <fullName evidence="3">Histidine phosphatase family protein</fullName>
    </submittedName>
</protein>
<dbReference type="AlphaFoldDB" id="A0A4Z0ZSD2"/>
<dbReference type="PANTHER" id="PTHR20935:SF0">
    <property type="entry name" value="SERINE_THREONINE-PROTEIN PHOSPHATASE PGAM5, MITOCHONDRIAL"/>
    <property type="match status" value="1"/>
</dbReference>
<dbReference type="Proteomes" id="UP000297567">
    <property type="component" value="Unassembled WGS sequence"/>
</dbReference>
<sequence length="237" mass="27472">MSYLYLVRHGQADRLGKNYDQLTELGWKQGKLLGEYFKNHRIEFDSVYTGTLNRQKQTAEAIIKSFSSDRFCIPDPLENSAWDEFDSRMWLGIAAKIRNSNENFAKLYESYKQSWEEGKEETRSYFQELIQLVLADWVNGVWDPVEPYTFKEYVQKVKQGPKEIPNDVKSTLVVSSSTPIAIMMGLSCKMDLKEYPIFMKSILNSSLSVFRRVSDGWEPVSWNGTPHLQDPDLITIV</sequence>
<keyword evidence="4" id="KW-1185">Reference proteome</keyword>
<dbReference type="SMART" id="SM00855">
    <property type="entry name" value="PGAM"/>
    <property type="match status" value="1"/>
</dbReference>